<keyword evidence="8" id="KW-1185">Reference proteome</keyword>
<evidence type="ECO:0000313" key="7">
    <source>
        <dbReference type="EMBL" id="GLS92063.1"/>
    </source>
</evidence>
<dbReference type="PIRSF" id="PIRSF006324">
    <property type="entry name" value="LeuE"/>
    <property type="match status" value="1"/>
</dbReference>
<protein>
    <submittedName>
        <fullName evidence="7">Lysine transporter LysE</fullName>
    </submittedName>
</protein>
<feature type="transmembrane region" description="Helical" evidence="6">
    <location>
        <begin position="12"/>
        <end position="33"/>
    </location>
</feature>
<evidence type="ECO:0000313" key="8">
    <source>
        <dbReference type="Proteomes" id="UP001157353"/>
    </source>
</evidence>
<name>A0ABQ6E4F7_9GAMM</name>
<organism evidence="7 8">
    <name type="scientific">Psychromonas marina</name>
    <dbReference type="NCBI Taxonomy" id="88364"/>
    <lineage>
        <taxon>Bacteria</taxon>
        <taxon>Pseudomonadati</taxon>
        <taxon>Pseudomonadota</taxon>
        <taxon>Gammaproteobacteria</taxon>
        <taxon>Alteromonadales</taxon>
        <taxon>Psychromonadaceae</taxon>
        <taxon>Psychromonas</taxon>
    </lineage>
</organism>
<evidence type="ECO:0000256" key="2">
    <source>
        <dbReference type="ARBA" id="ARBA00022475"/>
    </source>
</evidence>
<reference evidence="8" key="1">
    <citation type="journal article" date="2019" name="Int. J. Syst. Evol. Microbiol.">
        <title>The Global Catalogue of Microorganisms (GCM) 10K type strain sequencing project: providing services to taxonomists for standard genome sequencing and annotation.</title>
        <authorList>
            <consortium name="The Broad Institute Genomics Platform"/>
            <consortium name="The Broad Institute Genome Sequencing Center for Infectious Disease"/>
            <person name="Wu L."/>
            <person name="Ma J."/>
        </authorList>
    </citation>
    <scope>NUCLEOTIDE SEQUENCE [LARGE SCALE GENOMIC DNA]</scope>
    <source>
        <strain evidence="8">NBRC 103166</strain>
    </source>
</reference>
<keyword evidence="5 6" id="KW-0472">Membrane</keyword>
<dbReference type="Pfam" id="PF01810">
    <property type="entry name" value="LysE"/>
    <property type="match status" value="1"/>
</dbReference>
<feature type="transmembrane region" description="Helical" evidence="6">
    <location>
        <begin position="45"/>
        <end position="70"/>
    </location>
</feature>
<feature type="transmembrane region" description="Helical" evidence="6">
    <location>
        <begin position="192"/>
        <end position="209"/>
    </location>
</feature>
<sequence length="212" mass="23308">MPFDVITYLPEIISVTVIAIFMSISPGADFVMVTKNSLFHDRKAGLYSALGISLAIWMHVTYSIAGLAIVIANSPLLFSLIKYLGGAYLVYMGWKTFQSGSDIRIEQGDDKPTLSNFSAFKTGVITNALNPKTTIFFLSIFTQVITPDTPILIQLLYGAIISIAHLLWFSLVAICVTHPLSLTLFNRYKVTIERVIGVVLIGFGLKVAFSTF</sequence>
<dbReference type="InterPro" id="IPR001123">
    <property type="entry name" value="LeuE-type"/>
</dbReference>
<accession>A0ABQ6E4F7</accession>
<evidence type="ECO:0000256" key="5">
    <source>
        <dbReference type="ARBA" id="ARBA00023136"/>
    </source>
</evidence>
<dbReference type="PANTHER" id="PTHR30086:SF21">
    <property type="entry name" value="TRANSPORT PROTEIN"/>
    <property type="match status" value="1"/>
</dbReference>
<feature type="transmembrane region" description="Helical" evidence="6">
    <location>
        <begin position="155"/>
        <end position="180"/>
    </location>
</feature>
<proteinExistence type="predicted"/>
<dbReference type="Proteomes" id="UP001157353">
    <property type="component" value="Unassembled WGS sequence"/>
</dbReference>
<gene>
    <name evidence="7" type="ORF">GCM10007916_31330</name>
</gene>
<keyword evidence="2" id="KW-1003">Cell membrane</keyword>
<feature type="transmembrane region" description="Helical" evidence="6">
    <location>
        <begin position="76"/>
        <end position="94"/>
    </location>
</feature>
<evidence type="ECO:0000256" key="4">
    <source>
        <dbReference type="ARBA" id="ARBA00022989"/>
    </source>
</evidence>
<evidence type="ECO:0000256" key="3">
    <source>
        <dbReference type="ARBA" id="ARBA00022692"/>
    </source>
</evidence>
<dbReference type="PANTHER" id="PTHR30086">
    <property type="entry name" value="ARGININE EXPORTER PROTEIN ARGO"/>
    <property type="match status" value="1"/>
</dbReference>
<evidence type="ECO:0000256" key="6">
    <source>
        <dbReference type="SAM" id="Phobius"/>
    </source>
</evidence>
<evidence type="ECO:0000256" key="1">
    <source>
        <dbReference type="ARBA" id="ARBA00004651"/>
    </source>
</evidence>
<comment type="caution">
    <text evidence="7">The sequence shown here is derived from an EMBL/GenBank/DDBJ whole genome shotgun (WGS) entry which is preliminary data.</text>
</comment>
<comment type="subcellular location">
    <subcellularLocation>
        <location evidence="1">Cell membrane</location>
        <topology evidence="1">Multi-pass membrane protein</topology>
    </subcellularLocation>
</comment>
<keyword evidence="3 6" id="KW-0812">Transmembrane</keyword>
<dbReference type="RefSeq" id="WP_284205159.1">
    <property type="nucleotide sequence ID" value="NZ_BSPQ01000018.1"/>
</dbReference>
<dbReference type="EMBL" id="BSPQ01000018">
    <property type="protein sequence ID" value="GLS92063.1"/>
    <property type="molecule type" value="Genomic_DNA"/>
</dbReference>
<keyword evidence="4 6" id="KW-1133">Transmembrane helix</keyword>